<evidence type="ECO:0000256" key="5">
    <source>
        <dbReference type="ARBA" id="ARBA00034531"/>
    </source>
</evidence>
<evidence type="ECO:0000313" key="9">
    <source>
        <dbReference type="EMBL" id="EGY32813.1"/>
    </source>
</evidence>
<dbReference type="SMR" id="G4AAF6"/>
<dbReference type="Gene3D" id="1.10.3290.10">
    <property type="entry name" value="Fido-like domain"/>
    <property type="match status" value="1"/>
</dbReference>
<comment type="catalytic activity">
    <reaction evidence="7">
        <text>L-tyrosyl-[protein] + ATP = O-(5'-adenylyl)-L-tyrosyl-[protein] + diphosphate</text>
        <dbReference type="Rhea" id="RHEA:54288"/>
        <dbReference type="Rhea" id="RHEA-COMP:10136"/>
        <dbReference type="Rhea" id="RHEA-COMP:13846"/>
        <dbReference type="ChEBI" id="CHEBI:30616"/>
        <dbReference type="ChEBI" id="CHEBI:33019"/>
        <dbReference type="ChEBI" id="CHEBI:46858"/>
        <dbReference type="ChEBI" id="CHEBI:83624"/>
        <dbReference type="EC" id="2.7.7.108"/>
    </reaction>
</comment>
<dbReference type="PATRIC" id="fig|907488.3.peg.1801"/>
<comment type="catalytic activity">
    <reaction evidence="6">
        <text>L-threonyl-[protein] + ATP = 3-O-(5'-adenylyl)-L-threonyl-[protein] + diphosphate</text>
        <dbReference type="Rhea" id="RHEA:54292"/>
        <dbReference type="Rhea" id="RHEA-COMP:11060"/>
        <dbReference type="Rhea" id="RHEA-COMP:13847"/>
        <dbReference type="ChEBI" id="CHEBI:30013"/>
        <dbReference type="ChEBI" id="CHEBI:30616"/>
        <dbReference type="ChEBI" id="CHEBI:33019"/>
        <dbReference type="ChEBI" id="CHEBI:138113"/>
        <dbReference type="EC" id="2.7.7.108"/>
    </reaction>
</comment>
<proteinExistence type="predicted"/>
<evidence type="ECO:0000256" key="6">
    <source>
        <dbReference type="ARBA" id="ARBA00047939"/>
    </source>
</evidence>
<keyword evidence="2" id="KW-0548">Nucleotidyltransferase</keyword>
<keyword evidence="4" id="KW-0067">ATP-binding</keyword>
<dbReference type="SUPFAM" id="SSF140931">
    <property type="entry name" value="Fic-like"/>
    <property type="match status" value="1"/>
</dbReference>
<reference evidence="9 10" key="1">
    <citation type="submission" date="2010-10" db="EMBL/GenBank/DDBJ databases">
        <authorList>
            <person name="Chen C."/>
            <person name="Kittichotirat W."/>
            <person name="Asikainen S."/>
            <person name="Bumgarner R."/>
        </authorList>
    </citation>
    <scope>NUCLEOTIDE SEQUENCE [LARGE SCALE GENOMIC DNA]</scope>
    <source>
        <strain evidence="9 10">SC1083</strain>
    </source>
</reference>
<dbReference type="PANTHER" id="PTHR39560">
    <property type="entry name" value="PROTEIN ADENYLYLTRANSFERASE FIC-RELATED"/>
    <property type="match status" value="1"/>
</dbReference>
<dbReference type="InterPro" id="IPR036597">
    <property type="entry name" value="Fido-like_dom_sf"/>
</dbReference>
<comment type="caution">
    <text evidence="9">The sequence shown here is derived from an EMBL/GenBank/DDBJ whole genome shotgun (WGS) entry which is preliminary data.</text>
</comment>
<evidence type="ECO:0000256" key="4">
    <source>
        <dbReference type="ARBA" id="ARBA00022840"/>
    </source>
</evidence>
<dbReference type="GO" id="GO:0051302">
    <property type="term" value="P:regulation of cell division"/>
    <property type="evidence" value="ECO:0007669"/>
    <property type="project" value="TreeGrafter"/>
</dbReference>
<evidence type="ECO:0000313" key="10">
    <source>
        <dbReference type="Proteomes" id="UP000005508"/>
    </source>
</evidence>
<dbReference type="Proteomes" id="UP000005508">
    <property type="component" value="Unassembled WGS sequence"/>
</dbReference>
<keyword evidence="3" id="KW-0547">Nucleotide-binding</keyword>
<evidence type="ECO:0000256" key="3">
    <source>
        <dbReference type="ARBA" id="ARBA00022741"/>
    </source>
</evidence>
<dbReference type="EC" id="2.7.7.108" evidence="5"/>
<evidence type="ECO:0000256" key="7">
    <source>
        <dbReference type="ARBA" id="ARBA00048696"/>
    </source>
</evidence>
<dbReference type="EMBL" id="AEJM01000037">
    <property type="protein sequence ID" value="EGY32813.1"/>
    <property type="molecule type" value="Genomic_DNA"/>
</dbReference>
<evidence type="ECO:0000256" key="2">
    <source>
        <dbReference type="ARBA" id="ARBA00022695"/>
    </source>
</evidence>
<evidence type="ECO:0000259" key="8">
    <source>
        <dbReference type="PROSITE" id="PS51459"/>
    </source>
</evidence>
<organism evidence="9 10">
    <name type="scientific">Aggregatibacter actinomycetemcomitans serotype e str. SC1083</name>
    <dbReference type="NCBI Taxonomy" id="907488"/>
    <lineage>
        <taxon>Bacteria</taxon>
        <taxon>Pseudomonadati</taxon>
        <taxon>Pseudomonadota</taxon>
        <taxon>Gammaproteobacteria</taxon>
        <taxon>Pasteurellales</taxon>
        <taxon>Pasteurellaceae</taxon>
        <taxon>Aggregatibacter</taxon>
    </lineage>
</organism>
<gene>
    <name evidence="9" type="ORF">SC1083_1829</name>
</gene>
<dbReference type="PANTHER" id="PTHR39560:SF1">
    <property type="entry name" value="PROTEIN ADENYLYLTRANSFERASE FIC-RELATED"/>
    <property type="match status" value="1"/>
</dbReference>
<dbReference type="GO" id="GO:0005524">
    <property type="term" value="F:ATP binding"/>
    <property type="evidence" value="ECO:0007669"/>
    <property type="project" value="UniProtKB-KW"/>
</dbReference>
<dbReference type="InterPro" id="IPR003812">
    <property type="entry name" value="Fido"/>
</dbReference>
<keyword evidence="1" id="KW-0808">Transferase</keyword>
<dbReference type="GO" id="GO:0070733">
    <property type="term" value="F:AMPylase activity"/>
    <property type="evidence" value="ECO:0007669"/>
    <property type="project" value="UniProtKB-EC"/>
</dbReference>
<dbReference type="PROSITE" id="PS51459">
    <property type="entry name" value="FIDO"/>
    <property type="match status" value="1"/>
</dbReference>
<dbReference type="RefSeq" id="WP_005558846.1">
    <property type="nucleotide sequence ID" value="NZ_AEJM01000037.1"/>
</dbReference>
<name>G4AAF6_AGGAC</name>
<protein>
    <recommendedName>
        <fullName evidence="5">protein adenylyltransferase</fullName>
        <ecNumber evidence="5">2.7.7.108</ecNumber>
    </recommendedName>
</protein>
<feature type="domain" description="Fido" evidence="8">
    <location>
        <begin position="70"/>
        <end position="217"/>
    </location>
</feature>
<accession>G4AAF6</accession>
<dbReference type="Pfam" id="PF02661">
    <property type="entry name" value="Fic"/>
    <property type="match status" value="1"/>
</dbReference>
<dbReference type="AlphaFoldDB" id="G4AAF6"/>
<sequence length="266" mass="31097">MDFSRGKQPESNIVSFDGLFEYQKWDAYFYEGSNVMKNLFGIQNEKELDEVEKQISRAKTIELYVKKTEGDFDRLKSIHKHFFGTLYSWAGEPRQVNMYKAGSNANMFVPYQEIESSFKILSEAIKNTDNLGKYKDDPNVMAVALCEVYLSINKIHAFREGNGRTQNEFIRQLAFHNGYKLDLRASMEKIGKQEYYSWFDQYHRTGDKSILLEKLFKANLKPLQVKKVDEKQLNTNQFKAVNQAVKERLAAQKETINQSEYKGIKR</sequence>
<evidence type="ECO:0000256" key="1">
    <source>
        <dbReference type="ARBA" id="ARBA00022679"/>
    </source>
</evidence>